<evidence type="ECO:0000313" key="3">
    <source>
        <dbReference type="EMBL" id="KAH7038368.1"/>
    </source>
</evidence>
<keyword evidence="4" id="KW-1185">Reference proteome</keyword>
<dbReference type="OrthoDB" id="423498at2759"/>
<dbReference type="InterPro" id="IPR011042">
    <property type="entry name" value="6-blade_b-propeller_TolB-like"/>
</dbReference>
<dbReference type="GeneID" id="70179000"/>
<name>A0A9P9BYU0_9PEZI</name>
<accession>A0A9P9BYU0</accession>
<protein>
    <recommendedName>
        <fullName evidence="2">SMP-30/Gluconolactonase/LRE-like region domain-containing protein</fullName>
    </recommendedName>
</protein>
<sequence length="427" mass="47038">MATVTRLALWAIAAVVPASCYPATSPLNIDIEAREASLGLLIGPSVVEVPASIRNVFPAKDFNRPVTQTYWQTEVRSGDPSGIANHTLRQLGNATFLAFDRGFYDVLGIKDYRQPKKVETIFTFPAGPSYANRMVHDGTVYSPECNCIFAAELYPPKPGFSMQFLPWVWRTNLNGTAPVTEKVYPDPPLTIANGAYYHDGAVYWQQEGNYTTPGGIVRMDPLTLKTAVVLNNYLGHRFNSPNDVVMTKRGVAYFTDGYYGFDNFNDTIKPEMANGVWRWDSKTGNVRMVAGAGTGIFTNPNGVALNREETTLYITARGFASADADGNRNIYQFDLTANQGRIAQPLLFAYSDAGFTDGIKTDKEGRVYGGVTGSVDIFDPQGTLLGKINVAPGDTAVNMAWVKNWLYIYGRDKIYRVQLNTVGSQML</sequence>
<evidence type="ECO:0000313" key="4">
    <source>
        <dbReference type="Proteomes" id="UP000756346"/>
    </source>
</evidence>
<dbReference type="InterPro" id="IPR052988">
    <property type="entry name" value="Oryzine_lactonohydrolase"/>
</dbReference>
<comment type="caution">
    <text evidence="3">The sequence shown here is derived from an EMBL/GenBank/DDBJ whole genome shotgun (WGS) entry which is preliminary data.</text>
</comment>
<organism evidence="3 4">
    <name type="scientific">Microdochium trichocladiopsis</name>
    <dbReference type="NCBI Taxonomy" id="1682393"/>
    <lineage>
        <taxon>Eukaryota</taxon>
        <taxon>Fungi</taxon>
        <taxon>Dikarya</taxon>
        <taxon>Ascomycota</taxon>
        <taxon>Pezizomycotina</taxon>
        <taxon>Sordariomycetes</taxon>
        <taxon>Xylariomycetidae</taxon>
        <taxon>Xylariales</taxon>
        <taxon>Microdochiaceae</taxon>
        <taxon>Microdochium</taxon>
    </lineage>
</organism>
<gene>
    <name evidence="3" type="ORF">B0I36DRAFT_236248</name>
</gene>
<dbReference type="Proteomes" id="UP000756346">
    <property type="component" value="Unassembled WGS sequence"/>
</dbReference>
<feature type="signal peptide" evidence="1">
    <location>
        <begin position="1"/>
        <end position="20"/>
    </location>
</feature>
<dbReference type="EMBL" id="JAGTJQ010000002">
    <property type="protein sequence ID" value="KAH7038368.1"/>
    <property type="molecule type" value="Genomic_DNA"/>
</dbReference>
<evidence type="ECO:0000256" key="1">
    <source>
        <dbReference type="SAM" id="SignalP"/>
    </source>
</evidence>
<feature type="domain" description="SMP-30/Gluconolactonase/LRE-like region" evidence="2">
    <location>
        <begin position="214"/>
        <end position="401"/>
    </location>
</feature>
<keyword evidence="1" id="KW-0732">Signal</keyword>
<reference evidence="3" key="1">
    <citation type="journal article" date="2021" name="Nat. Commun.">
        <title>Genetic determinants of endophytism in the Arabidopsis root mycobiome.</title>
        <authorList>
            <person name="Mesny F."/>
            <person name="Miyauchi S."/>
            <person name="Thiergart T."/>
            <person name="Pickel B."/>
            <person name="Atanasova L."/>
            <person name="Karlsson M."/>
            <person name="Huettel B."/>
            <person name="Barry K.W."/>
            <person name="Haridas S."/>
            <person name="Chen C."/>
            <person name="Bauer D."/>
            <person name="Andreopoulos W."/>
            <person name="Pangilinan J."/>
            <person name="LaButti K."/>
            <person name="Riley R."/>
            <person name="Lipzen A."/>
            <person name="Clum A."/>
            <person name="Drula E."/>
            <person name="Henrissat B."/>
            <person name="Kohler A."/>
            <person name="Grigoriev I.V."/>
            <person name="Martin F.M."/>
            <person name="Hacquard S."/>
        </authorList>
    </citation>
    <scope>NUCLEOTIDE SEQUENCE</scope>
    <source>
        <strain evidence="3">MPI-CAGE-CH-0230</strain>
    </source>
</reference>
<dbReference type="Gene3D" id="2.120.10.30">
    <property type="entry name" value="TolB, C-terminal domain"/>
    <property type="match status" value="1"/>
</dbReference>
<proteinExistence type="predicted"/>
<dbReference type="PANTHER" id="PTHR47064">
    <property type="entry name" value="PUTATIVE (AFU_ORTHOLOGUE AFUA_1G08990)-RELATED"/>
    <property type="match status" value="1"/>
</dbReference>
<dbReference type="InterPro" id="IPR013658">
    <property type="entry name" value="SGL"/>
</dbReference>
<evidence type="ECO:0000259" key="2">
    <source>
        <dbReference type="Pfam" id="PF08450"/>
    </source>
</evidence>
<feature type="chain" id="PRO_5040342502" description="SMP-30/Gluconolactonase/LRE-like region domain-containing protein" evidence="1">
    <location>
        <begin position="21"/>
        <end position="427"/>
    </location>
</feature>
<dbReference type="SUPFAM" id="SSF63829">
    <property type="entry name" value="Calcium-dependent phosphotriesterase"/>
    <property type="match status" value="1"/>
</dbReference>
<dbReference type="Pfam" id="PF08450">
    <property type="entry name" value="SGL"/>
    <property type="match status" value="1"/>
</dbReference>
<dbReference type="RefSeq" id="XP_046017489.1">
    <property type="nucleotide sequence ID" value="XM_046149454.1"/>
</dbReference>
<dbReference type="PANTHER" id="PTHR47064:SF2">
    <property type="entry name" value="SMP-30_GLUCONOLACTONASE_LRE-LIKE REGION DOMAIN-CONTAINING PROTEIN-RELATED"/>
    <property type="match status" value="1"/>
</dbReference>
<dbReference type="AlphaFoldDB" id="A0A9P9BYU0"/>